<organism evidence="1 2">
    <name type="scientific">Dreissena polymorpha</name>
    <name type="common">Zebra mussel</name>
    <name type="synonym">Mytilus polymorpha</name>
    <dbReference type="NCBI Taxonomy" id="45954"/>
    <lineage>
        <taxon>Eukaryota</taxon>
        <taxon>Metazoa</taxon>
        <taxon>Spiralia</taxon>
        <taxon>Lophotrochozoa</taxon>
        <taxon>Mollusca</taxon>
        <taxon>Bivalvia</taxon>
        <taxon>Autobranchia</taxon>
        <taxon>Heteroconchia</taxon>
        <taxon>Euheterodonta</taxon>
        <taxon>Imparidentia</taxon>
        <taxon>Neoheterodontei</taxon>
        <taxon>Myida</taxon>
        <taxon>Dreissenoidea</taxon>
        <taxon>Dreissenidae</taxon>
        <taxon>Dreissena</taxon>
    </lineage>
</organism>
<dbReference type="Proteomes" id="UP000828390">
    <property type="component" value="Unassembled WGS sequence"/>
</dbReference>
<keyword evidence="2" id="KW-1185">Reference proteome</keyword>
<dbReference type="AlphaFoldDB" id="A0A9D4LEP4"/>
<evidence type="ECO:0008006" key="3">
    <source>
        <dbReference type="Google" id="ProtNLM"/>
    </source>
</evidence>
<protein>
    <recommendedName>
        <fullName evidence="3">EGF-like domain-containing protein</fullName>
    </recommendedName>
</protein>
<accession>A0A9D4LEP4</accession>
<name>A0A9D4LEP4_DREPO</name>
<reference evidence="1" key="2">
    <citation type="submission" date="2020-11" db="EMBL/GenBank/DDBJ databases">
        <authorList>
            <person name="McCartney M.A."/>
            <person name="Auch B."/>
            <person name="Kono T."/>
            <person name="Mallez S."/>
            <person name="Becker A."/>
            <person name="Gohl D.M."/>
            <person name="Silverstein K.A.T."/>
            <person name="Koren S."/>
            <person name="Bechman K.B."/>
            <person name="Herman A."/>
            <person name="Abrahante J.E."/>
            <person name="Garbe J."/>
        </authorList>
    </citation>
    <scope>NUCLEOTIDE SEQUENCE</scope>
    <source>
        <strain evidence="1">Duluth1</strain>
        <tissue evidence="1">Whole animal</tissue>
    </source>
</reference>
<comment type="caution">
    <text evidence="1">The sequence shown here is derived from an EMBL/GenBank/DDBJ whole genome shotgun (WGS) entry which is preliminary data.</text>
</comment>
<proteinExistence type="predicted"/>
<gene>
    <name evidence="1" type="ORF">DPMN_099309</name>
</gene>
<reference evidence="1" key="1">
    <citation type="journal article" date="2019" name="bioRxiv">
        <title>The Genome of the Zebra Mussel, Dreissena polymorpha: A Resource for Invasive Species Research.</title>
        <authorList>
            <person name="McCartney M.A."/>
            <person name="Auch B."/>
            <person name="Kono T."/>
            <person name="Mallez S."/>
            <person name="Zhang Y."/>
            <person name="Obille A."/>
            <person name="Becker A."/>
            <person name="Abrahante J.E."/>
            <person name="Garbe J."/>
            <person name="Badalamenti J.P."/>
            <person name="Herman A."/>
            <person name="Mangelson H."/>
            <person name="Liachko I."/>
            <person name="Sullivan S."/>
            <person name="Sone E.D."/>
            <person name="Koren S."/>
            <person name="Silverstein K.A.T."/>
            <person name="Beckman K.B."/>
            <person name="Gohl D.M."/>
        </authorList>
    </citation>
    <scope>NUCLEOTIDE SEQUENCE</scope>
    <source>
        <strain evidence="1">Duluth1</strain>
        <tissue evidence="1">Whole animal</tissue>
    </source>
</reference>
<dbReference type="EMBL" id="JAIWYP010000003">
    <property type="protein sequence ID" value="KAH3856716.1"/>
    <property type="molecule type" value="Genomic_DNA"/>
</dbReference>
<evidence type="ECO:0000313" key="2">
    <source>
        <dbReference type="Proteomes" id="UP000828390"/>
    </source>
</evidence>
<sequence>MVIYKDNNTFGITILDLDTTCIANVDCDTTTNPNSACTGTLGFKTCTCKSGYNKQGTACKASK</sequence>
<evidence type="ECO:0000313" key="1">
    <source>
        <dbReference type="EMBL" id="KAH3856716.1"/>
    </source>
</evidence>